<organism evidence="2 3">
    <name type="scientific">Diploptera punctata</name>
    <name type="common">Pacific beetle cockroach</name>
    <dbReference type="NCBI Taxonomy" id="6984"/>
    <lineage>
        <taxon>Eukaryota</taxon>
        <taxon>Metazoa</taxon>
        <taxon>Ecdysozoa</taxon>
        <taxon>Arthropoda</taxon>
        <taxon>Hexapoda</taxon>
        <taxon>Insecta</taxon>
        <taxon>Pterygota</taxon>
        <taxon>Neoptera</taxon>
        <taxon>Polyneoptera</taxon>
        <taxon>Dictyoptera</taxon>
        <taxon>Blattodea</taxon>
        <taxon>Blaberoidea</taxon>
        <taxon>Blaberidae</taxon>
        <taxon>Diplopterinae</taxon>
        <taxon>Diploptera</taxon>
    </lineage>
</organism>
<dbReference type="AlphaFoldDB" id="A0AAD8AIW7"/>
<protein>
    <submittedName>
        <fullName evidence="2">Uncharacterized protein</fullName>
    </submittedName>
</protein>
<proteinExistence type="predicted"/>
<dbReference type="Proteomes" id="UP001233999">
    <property type="component" value="Unassembled WGS sequence"/>
</dbReference>
<name>A0AAD8AIW7_DIPPU</name>
<reference evidence="2" key="1">
    <citation type="journal article" date="2023" name="IScience">
        <title>Live-bearing cockroach genome reveals convergent evolutionary mechanisms linked to viviparity in insects and beyond.</title>
        <authorList>
            <person name="Fouks B."/>
            <person name="Harrison M.C."/>
            <person name="Mikhailova A.A."/>
            <person name="Marchal E."/>
            <person name="English S."/>
            <person name="Carruthers M."/>
            <person name="Jennings E.C."/>
            <person name="Chiamaka E.L."/>
            <person name="Frigard R.A."/>
            <person name="Pippel M."/>
            <person name="Attardo G.M."/>
            <person name="Benoit J.B."/>
            <person name="Bornberg-Bauer E."/>
            <person name="Tobe S.S."/>
        </authorList>
    </citation>
    <scope>NUCLEOTIDE SEQUENCE</scope>
    <source>
        <strain evidence="2">Stay&amp;Tobe</strain>
    </source>
</reference>
<evidence type="ECO:0000313" key="3">
    <source>
        <dbReference type="Proteomes" id="UP001233999"/>
    </source>
</evidence>
<keyword evidence="3" id="KW-1185">Reference proteome</keyword>
<comment type="caution">
    <text evidence="2">The sequence shown here is derived from an EMBL/GenBank/DDBJ whole genome shotgun (WGS) entry which is preliminary data.</text>
</comment>
<feature type="signal peptide" evidence="1">
    <location>
        <begin position="1"/>
        <end position="21"/>
    </location>
</feature>
<dbReference type="EMBL" id="JASPKZ010000458">
    <property type="protein sequence ID" value="KAJ9600024.1"/>
    <property type="molecule type" value="Genomic_DNA"/>
</dbReference>
<gene>
    <name evidence="2" type="ORF">L9F63_009688</name>
</gene>
<accession>A0AAD8AIW7</accession>
<evidence type="ECO:0000313" key="2">
    <source>
        <dbReference type="EMBL" id="KAJ9600024.1"/>
    </source>
</evidence>
<evidence type="ECO:0000256" key="1">
    <source>
        <dbReference type="SAM" id="SignalP"/>
    </source>
</evidence>
<sequence>MFTRPIILFLVAICLFQILQGGVTRRIVPRSADESDTSGNMLDSFNSLLNESSALQTMMQSLNSSLQSLGSSLDELGNLLKASLANATRVLNETSTQSA</sequence>
<reference evidence="2" key="2">
    <citation type="submission" date="2023-05" db="EMBL/GenBank/DDBJ databases">
        <authorList>
            <person name="Fouks B."/>
        </authorList>
    </citation>
    <scope>NUCLEOTIDE SEQUENCE</scope>
    <source>
        <strain evidence="2">Stay&amp;Tobe</strain>
        <tissue evidence="2">Testes</tissue>
    </source>
</reference>
<feature type="chain" id="PRO_5042158529" evidence="1">
    <location>
        <begin position="22"/>
        <end position="99"/>
    </location>
</feature>
<keyword evidence="1" id="KW-0732">Signal</keyword>